<dbReference type="Proteomes" id="UP001371456">
    <property type="component" value="Unassembled WGS sequence"/>
</dbReference>
<keyword evidence="2" id="KW-1185">Reference proteome</keyword>
<evidence type="ECO:0000313" key="2">
    <source>
        <dbReference type="Proteomes" id="UP001371456"/>
    </source>
</evidence>
<reference evidence="1 2" key="1">
    <citation type="submission" date="2024-02" db="EMBL/GenBank/DDBJ databases">
        <title>de novo genome assembly of Solanum bulbocastanum strain 11H21.</title>
        <authorList>
            <person name="Hosaka A.J."/>
        </authorList>
    </citation>
    <scope>NUCLEOTIDE SEQUENCE [LARGE SCALE GENOMIC DNA]</scope>
    <source>
        <tissue evidence="1">Young leaves</tissue>
    </source>
</reference>
<dbReference type="AlphaFoldDB" id="A0AAN8Y836"/>
<comment type="caution">
    <text evidence="1">The sequence shown here is derived from an EMBL/GenBank/DDBJ whole genome shotgun (WGS) entry which is preliminary data.</text>
</comment>
<protein>
    <submittedName>
        <fullName evidence="1">Uncharacterized protein</fullName>
    </submittedName>
</protein>
<dbReference type="EMBL" id="JBANQN010000008">
    <property type="protein sequence ID" value="KAK6782832.1"/>
    <property type="molecule type" value="Genomic_DNA"/>
</dbReference>
<name>A0AAN8Y836_SOLBU</name>
<proteinExistence type="predicted"/>
<sequence length="26" mass="3002">MECVVNLGPIDRTLLLSQYEHKSELL</sequence>
<accession>A0AAN8Y836</accession>
<gene>
    <name evidence="1" type="ORF">RDI58_020628</name>
</gene>
<organism evidence="1 2">
    <name type="scientific">Solanum bulbocastanum</name>
    <name type="common">Wild potato</name>
    <dbReference type="NCBI Taxonomy" id="147425"/>
    <lineage>
        <taxon>Eukaryota</taxon>
        <taxon>Viridiplantae</taxon>
        <taxon>Streptophyta</taxon>
        <taxon>Embryophyta</taxon>
        <taxon>Tracheophyta</taxon>
        <taxon>Spermatophyta</taxon>
        <taxon>Magnoliopsida</taxon>
        <taxon>eudicotyledons</taxon>
        <taxon>Gunneridae</taxon>
        <taxon>Pentapetalae</taxon>
        <taxon>asterids</taxon>
        <taxon>lamiids</taxon>
        <taxon>Solanales</taxon>
        <taxon>Solanaceae</taxon>
        <taxon>Solanoideae</taxon>
        <taxon>Solaneae</taxon>
        <taxon>Solanum</taxon>
    </lineage>
</organism>
<evidence type="ECO:0000313" key="1">
    <source>
        <dbReference type="EMBL" id="KAK6782832.1"/>
    </source>
</evidence>